<name>A0A2M9C8P7_9FLAO</name>
<dbReference type="EMBL" id="PGFD01000001">
    <property type="protein sequence ID" value="PJJ67122.1"/>
    <property type="molecule type" value="Genomic_DNA"/>
</dbReference>
<dbReference type="RefSeq" id="WP_100375849.1">
    <property type="nucleotide sequence ID" value="NZ_PGFD01000001.1"/>
</dbReference>
<reference evidence="3 4" key="1">
    <citation type="submission" date="2017-11" db="EMBL/GenBank/DDBJ databases">
        <title>Genomic Encyclopedia of Archaeal and Bacterial Type Strains, Phase II (KMG-II): From Individual Species to Whole Genera.</title>
        <authorList>
            <person name="Goeker M."/>
        </authorList>
    </citation>
    <scope>NUCLEOTIDE SEQUENCE [LARGE SCALE GENOMIC DNA]</scope>
    <source>
        <strain evidence="3 4">DSM 27617</strain>
    </source>
</reference>
<protein>
    <submittedName>
        <fullName evidence="3">RHS repeat-associated protein</fullName>
    </submittedName>
</protein>
<dbReference type="InterPro" id="IPR022385">
    <property type="entry name" value="Rhs_assc_core"/>
</dbReference>
<dbReference type="PANTHER" id="PTHR32305">
    <property type="match status" value="1"/>
</dbReference>
<evidence type="ECO:0000259" key="2">
    <source>
        <dbReference type="Pfam" id="PF20041"/>
    </source>
</evidence>
<dbReference type="Pfam" id="PF20041">
    <property type="entry name" value="DUF6443"/>
    <property type="match status" value="1"/>
</dbReference>
<dbReference type="AlphaFoldDB" id="A0A2M9C8P7"/>
<gene>
    <name evidence="3" type="ORF">CLV73_1119</name>
</gene>
<evidence type="ECO:0000313" key="3">
    <source>
        <dbReference type="EMBL" id="PJJ67122.1"/>
    </source>
</evidence>
<dbReference type="OrthoDB" id="2972467at2"/>
<comment type="caution">
    <text evidence="3">The sequence shown here is derived from an EMBL/GenBank/DDBJ whole genome shotgun (WGS) entry which is preliminary data.</text>
</comment>
<dbReference type="NCBIfam" id="TIGR03696">
    <property type="entry name" value="Rhs_assc_core"/>
    <property type="match status" value="1"/>
</dbReference>
<keyword evidence="1" id="KW-0732">Signal</keyword>
<dbReference type="Proteomes" id="UP000228740">
    <property type="component" value="Unassembled WGS sequence"/>
</dbReference>
<dbReference type="InterPro" id="IPR050708">
    <property type="entry name" value="T6SS_VgrG/RHS"/>
</dbReference>
<evidence type="ECO:0000256" key="1">
    <source>
        <dbReference type="SAM" id="SignalP"/>
    </source>
</evidence>
<feature type="chain" id="PRO_5014844770" evidence="1">
    <location>
        <begin position="20"/>
        <end position="1149"/>
    </location>
</feature>
<organism evidence="3 4">
    <name type="scientific">Chryseobacterium geocarposphaerae</name>
    <dbReference type="NCBI Taxonomy" id="1416776"/>
    <lineage>
        <taxon>Bacteria</taxon>
        <taxon>Pseudomonadati</taxon>
        <taxon>Bacteroidota</taxon>
        <taxon>Flavobacteriia</taxon>
        <taxon>Flavobacteriales</taxon>
        <taxon>Weeksellaceae</taxon>
        <taxon>Chryseobacterium group</taxon>
        <taxon>Chryseobacterium</taxon>
    </lineage>
</organism>
<keyword evidence="4" id="KW-1185">Reference proteome</keyword>
<feature type="domain" description="DUF6443" evidence="2">
    <location>
        <begin position="32"/>
        <end position="146"/>
    </location>
</feature>
<dbReference type="InterPro" id="IPR045619">
    <property type="entry name" value="DUF6443"/>
</dbReference>
<dbReference type="Gene3D" id="2.180.10.10">
    <property type="entry name" value="RHS repeat-associated core"/>
    <property type="match status" value="1"/>
</dbReference>
<feature type="signal peptide" evidence="1">
    <location>
        <begin position="1"/>
        <end position="19"/>
    </location>
</feature>
<accession>A0A2M9C8P7</accession>
<sequence length="1149" mass="130295">MKKLIIPISALFITGWSQAQLSTTENYVYTKNYLDYNGITPTKTSETVQYFDGLGRPKQVINIKATPSNKDVVTKIVYDQFGRQTLDYLPVPQIGTQNGGIYTDPLANVTSTPYGSEKIYAEKQLENSPLDRILSQKQVGNAWDNKPVQFGYDANIDGEVKKYTTSFNYSTFESSIPVSTTYGANQLYKNTITDEDGNKTIEFKNGKGQVVLVRKMLNTTDSADTYYVYNDYDQLAYVIPPLASVVTSLDQTVLNNLCYQYKYDSRNRLVEKRLPGKDWEYMVYDKADRLIMTQDANLNDKGKWLFTKYDQFGRVIYTGLIAGGSRESMQSQAGPIVIAESRDATGFTKNGMQVYYTNNLFYEFETILSVNYYDRYPEGTPAFIPTISNQSAVLTDNINSELNTKSLPLASYVKNIEDDNWTKNYSYYDTRGRIIATHSINHLGGYTQTESRLDFAGLVQQTITRHKRISSDAERIITENFEYDNQNRLKVHKHKVDNNPQEEILAQNEYNEISQLITKKVGGSSLGAGLQDVNYAYNIRGWMTKINDPENLGNDLFGYEIKYTNPENTNQSSPKYNGNISEIDWRTASSFNNNKKRYSYQYDGLNRLLAGIYSEPGSSIIANNNYNEQLTYDLNGNILTLKRFSKPSSGTTAELIDDLEYKYTGNRLNKIQLPAGVANNYSGYNAAQNDFGYDDNGNMKVHMDNGISSIDYNYLNLPNKILTSPQVFFNTYQLYYKYRSDGQKVEKTYITSQMDVVGNLEPVELKTYYLDGFQYSQNVNFGSVSPLLLRFIPTSEGYYDFVKNKYIYNYTDHLGNIRLSYMKGVSALEIQEENNYYPFGLKHETTYLGLANGKYYNYQYNGKELQETGMYDYGARMYMPDLGRWGVIDPLAEIYRRHSPYSYAVNNPIMFTDPDGMQIDPVNQKEWDGLKSSVTSKRDELQKEVNKINQKAQDKGWDAKTLASKMGDKQDRLNSLNQSLNNMSTLESSDQMYGLNKMTGSEGITSYDKNTDKINIGYVNEGNFVHEMTHGAQFESGEIAFDIESGKSLAQDLDDESAAYKAQAAFDPSSVGGMSINNINNNWLTTLRDSSGQQVYGVGGSAKSGLFGVSINSTVGQLIRAYPAAKESMKSLDQSIKLREFQGVKYKNK</sequence>
<proteinExistence type="predicted"/>
<dbReference type="PANTHER" id="PTHR32305:SF15">
    <property type="entry name" value="PROTEIN RHSA-RELATED"/>
    <property type="match status" value="1"/>
</dbReference>
<evidence type="ECO:0000313" key="4">
    <source>
        <dbReference type="Proteomes" id="UP000228740"/>
    </source>
</evidence>